<keyword evidence="1" id="KW-1133">Transmembrane helix</keyword>
<dbReference type="OrthoDB" id="9786218at2"/>
<keyword evidence="3" id="KW-1185">Reference proteome</keyword>
<keyword evidence="1" id="KW-0472">Membrane</keyword>
<proteinExistence type="predicted"/>
<feature type="transmembrane region" description="Helical" evidence="1">
    <location>
        <begin position="292"/>
        <end position="309"/>
    </location>
</feature>
<feature type="transmembrane region" description="Helical" evidence="1">
    <location>
        <begin position="269"/>
        <end position="287"/>
    </location>
</feature>
<protein>
    <recommendedName>
        <fullName evidence="4">Glycosyltransferase RgtA/B/C/D-like domain-containing protein</fullName>
    </recommendedName>
</protein>
<feature type="transmembrane region" description="Helical" evidence="1">
    <location>
        <begin position="131"/>
        <end position="148"/>
    </location>
</feature>
<dbReference type="STRING" id="927083.DB32_004750"/>
<feature type="transmembrane region" description="Helical" evidence="1">
    <location>
        <begin position="178"/>
        <end position="198"/>
    </location>
</feature>
<feature type="transmembrane region" description="Helical" evidence="1">
    <location>
        <begin position="109"/>
        <end position="125"/>
    </location>
</feature>
<accession>A0A0F6YJB2</accession>
<sequence>MSERLATIGALVLVAVLATSESADPDLGFHLATGRAVLTTGAIPATNVLTFAEPDHPWINQQWLPATAFTLAYEAAGFAGTLLLRIALVVATAAFVLAAARRLDAKPEIAAAACALGAWAAAFRFVERPLLASNLALAIVLWSCAGALRSPRPLRHVAVAGLAASVAVHLHAGALFSLIAMIVLAVALALEPLAARVVGRDALPRAREGAIALVAATVGAVALAAITLALYHPHGLAVLGVPLQMASDPYLGEHLVEFRPPWDQPLRVLWPYWALVITSALVVLATWRRAPLPYVAMIALGIAISLRHARFADLAWIFVAPPLAALASTLRMPRALPVVIAIVALVDRAAIAPPAIGPAAAVWPAPLFDAIDAHRIVGPAYVQDGWAGPFLARFWPRERVYFHPSFEAYSDAHFRRYQSIRYGEPGWDDALDDAGVQLVVMKHTSPRERAFQEGRPNLRQHLAASDAWAFVAFDELGMVLVRRHGPNAPIAARSPSFVDADRMGFTRRPRDSRAGLEELAQRGPWSVRLALLLAIARADDGDDEGARALLEAAASSARGDPRIDAARRVIEATRRR</sequence>
<dbReference type="Proteomes" id="UP000034883">
    <property type="component" value="Chromosome"/>
</dbReference>
<feature type="transmembrane region" description="Helical" evidence="1">
    <location>
        <begin position="75"/>
        <end position="97"/>
    </location>
</feature>
<evidence type="ECO:0008006" key="4">
    <source>
        <dbReference type="Google" id="ProtNLM"/>
    </source>
</evidence>
<gene>
    <name evidence="2" type="ORF">DB32_004750</name>
</gene>
<dbReference type="RefSeq" id="WP_053234839.1">
    <property type="nucleotide sequence ID" value="NZ_CP011125.1"/>
</dbReference>
<keyword evidence="1" id="KW-0812">Transmembrane</keyword>
<organism evidence="2 3">
    <name type="scientific">Sandaracinus amylolyticus</name>
    <dbReference type="NCBI Taxonomy" id="927083"/>
    <lineage>
        <taxon>Bacteria</taxon>
        <taxon>Pseudomonadati</taxon>
        <taxon>Myxococcota</taxon>
        <taxon>Polyangia</taxon>
        <taxon>Polyangiales</taxon>
        <taxon>Sandaracinaceae</taxon>
        <taxon>Sandaracinus</taxon>
    </lineage>
</organism>
<name>A0A0F6YJB2_9BACT</name>
<dbReference type="EMBL" id="CP011125">
    <property type="protein sequence ID" value="AKF07601.1"/>
    <property type="molecule type" value="Genomic_DNA"/>
</dbReference>
<dbReference type="AlphaFoldDB" id="A0A0F6YJB2"/>
<dbReference type="KEGG" id="samy:DB32_004750"/>
<evidence type="ECO:0000313" key="2">
    <source>
        <dbReference type="EMBL" id="AKF07601.1"/>
    </source>
</evidence>
<evidence type="ECO:0000256" key="1">
    <source>
        <dbReference type="SAM" id="Phobius"/>
    </source>
</evidence>
<reference evidence="2 3" key="1">
    <citation type="submission" date="2015-03" db="EMBL/GenBank/DDBJ databases">
        <title>Genome assembly of Sandaracinus amylolyticus DSM 53668.</title>
        <authorList>
            <person name="Sharma G."/>
            <person name="Subramanian S."/>
        </authorList>
    </citation>
    <scope>NUCLEOTIDE SEQUENCE [LARGE SCALE GENOMIC DNA]</scope>
    <source>
        <strain evidence="2 3">DSM 53668</strain>
    </source>
</reference>
<feature type="transmembrane region" description="Helical" evidence="1">
    <location>
        <begin position="210"/>
        <end position="231"/>
    </location>
</feature>
<evidence type="ECO:0000313" key="3">
    <source>
        <dbReference type="Proteomes" id="UP000034883"/>
    </source>
</evidence>